<reference evidence="12" key="1">
    <citation type="submission" date="2021-04" db="EMBL/GenBank/DDBJ databases">
        <authorList>
            <consortium name="Wellcome Sanger Institute Data Sharing"/>
        </authorList>
    </citation>
    <scope>NUCLEOTIDE SEQUENCE [LARGE SCALE GENOMIC DNA]</scope>
</reference>
<accession>A0A671XJH4</accession>
<evidence type="ECO:0000256" key="8">
    <source>
        <dbReference type="ARBA" id="ARBA00023224"/>
    </source>
</evidence>
<dbReference type="InterPro" id="IPR017452">
    <property type="entry name" value="GPCR_Rhodpsn_7TM"/>
</dbReference>
<dbReference type="InterPro" id="IPR050119">
    <property type="entry name" value="CCR1-9-like"/>
</dbReference>
<feature type="transmembrane region" description="Helical" evidence="10">
    <location>
        <begin position="127"/>
        <end position="146"/>
    </location>
</feature>
<dbReference type="AlphaFoldDB" id="A0A671XJH4"/>
<keyword evidence="13" id="KW-1185">Reference proteome</keyword>
<keyword evidence="4 10" id="KW-1133">Transmembrane helix</keyword>
<dbReference type="FunFam" id="1.20.1070.10:FF:000026">
    <property type="entry name" value="C-C chemokine receptor type 5"/>
    <property type="match status" value="1"/>
</dbReference>
<keyword evidence="3 9" id="KW-0812">Transmembrane</keyword>
<keyword evidence="2" id="KW-1003">Cell membrane</keyword>
<evidence type="ECO:0000256" key="10">
    <source>
        <dbReference type="SAM" id="Phobius"/>
    </source>
</evidence>
<evidence type="ECO:0000256" key="9">
    <source>
        <dbReference type="RuleBase" id="RU000688"/>
    </source>
</evidence>
<keyword evidence="5 9" id="KW-0297">G-protein coupled receptor</keyword>
<dbReference type="GO" id="GO:0016493">
    <property type="term" value="F:C-C chemokine receptor activity"/>
    <property type="evidence" value="ECO:0007669"/>
    <property type="project" value="TreeGrafter"/>
</dbReference>
<comment type="similarity">
    <text evidence="9">Belongs to the G-protein coupled receptor 1 family.</text>
</comment>
<dbReference type="GO" id="GO:0007204">
    <property type="term" value="P:positive regulation of cytosolic calcium ion concentration"/>
    <property type="evidence" value="ECO:0007669"/>
    <property type="project" value="TreeGrafter"/>
</dbReference>
<dbReference type="Proteomes" id="UP000472265">
    <property type="component" value="Chromosome 17"/>
</dbReference>
<feature type="transmembrane region" description="Helical" evidence="10">
    <location>
        <begin position="196"/>
        <end position="220"/>
    </location>
</feature>
<dbReference type="GO" id="GO:0060326">
    <property type="term" value="P:cell chemotaxis"/>
    <property type="evidence" value="ECO:0007669"/>
    <property type="project" value="TreeGrafter"/>
</dbReference>
<reference evidence="12" key="2">
    <citation type="submission" date="2025-08" db="UniProtKB">
        <authorList>
            <consortium name="Ensembl"/>
        </authorList>
    </citation>
    <scope>IDENTIFICATION</scope>
</reference>
<feature type="transmembrane region" description="Helical" evidence="10">
    <location>
        <begin position="289"/>
        <end position="315"/>
    </location>
</feature>
<dbReference type="PRINTS" id="PR00237">
    <property type="entry name" value="GPCRRHODOPSN"/>
</dbReference>
<dbReference type="OMA" id="CHPIYPE"/>
<dbReference type="PROSITE" id="PS00237">
    <property type="entry name" value="G_PROTEIN_RECEP_F1_1"/>
    <property type="match status" value="1"/>
</dbReference>
<feature type="transmembrane region" description="Helical" evidence="10">
    <location>
        <begin position="257"/>
        <end position="277"/>
    </location>
</feature>
<dbReference type="Gene3D" id="1.20.1070.10">
    <property type="entry name" value="Rhodopsin 7-helix transmembrane proteins"/>
    <property type="match status" value="1"/>
</dbReference>
<dbReference type="Ensembl" id="ENSSAUT00010053889.1">
    <property type="protein sequence ID" value="ENSSAUP00010051238.1"/>
    <property type="gene ID" value="ENSSAUG00010021297.1"/>
</dbReference>
<organism evidence="12 13">
    <name type="scientific">Sparus aurata</name>
    <name type="common">Gilthead sea bream</name>
    <dbReference type="NCBI Taxonomy" id="8175"/>
    <lineage>
        <taxon>Eukaryota</taxon>
        <taxon>Metazoa</taxon>
        <taxon>Chordata</taxon>
        <taxon>Craniata</taxon>
        <taxon>Vertebrata</taxon>
        <taxon>Euteleostomi</taxon>
        <taxon>Actinopterygii</taxon>
        <taxon>Neopterygii</taxon>
        <taxon>Teleostei</taxon>
        <taxon>Neoteleostei</taxon>
        <taxon>Acanthomorphata</taxon>
        <taxon>Eupercaria</taxon>
        <taxon>Spariformes</taxon>
        <taxon>Sparidae</taxon>
        <taxon>Sparus</taxon>
    </lineage>
</organism>
<proteinExistence type="inferred from homology"/>
<dbReference type="PRINTS" id="PR00657">
    <property type="entry name" value="CCCHEMOKINER"/>
</dbReference>
<dbReference type="InterPro" id="IPR000276">
    <property type="entry name" value="GPCR_Rhodpsn"/>
</dbReference>
<dbReference type="GeneTree" id="ENSGT01020000230359"/>
<dbReference type="InParanoid" id="A0A671XJH4"/>
<sequence>MTVCQKTFCLSISVSCRFDSGGKFVTNTSDQTKGSVPSTPQENRLSSQKITLLINNMNLSENDSSMYLETYDYGPTCEVELGPDLPDGARVLMVLCYVMFGLGLIGNTTVLWVLLRHIKLKTMTDVCLLNLALSDLILAASLPLWAVNAQNLALCKLMTGVYQLGFYSGTVFVTLMSVDRYLAIVHAVAAMQARTLNYGIIASVTIWVISVIAAAPQVIFASLEIDPDDNSVQCQPLYPEETANFWKMLRNFSENTVGLFLCLPIMIFCYVKILVVLNKCRNSKKDRAVKLIFSIVCVFVVCWVPYNVTVFLQTLQLFDLLNNCEAINKISSATHYAEIIALSHCCVNPVIYAFVGEKFRKSLGKVLTRYPCCIPQHQSRWMSSHTTDKETSNTPMRSEY</sequence>
<evidence type="ECO:0000256" key="3">
    <source>
        <dbReference type="ARBA" id="ARBA00022692"/>
    </source>
</evidence>
<dbReference type="InterPro" id="IPR000355">
    <property type="entry name" value="Chemokine_rcpt"/>
</dbReference>
<dbReference type="GO" id="GO:0019722">
    <property type="term" value="P:calcium-mediated signaling"/>
    <property type="evidence" value="ECO:0007669"/>
    <property type="project" value="TreeGrafter"/>
</dbReference>
<evidence type="ECO:0000256" key="4">
    <source>
        <dbReference type="ARBA" id="ARBA00022989"/>
    </source>
</evidence>
<dbReference type="PANTHER" id="PTHR10489">
    <property type="entry name" value="CELL ADHESION MOLECULE"/>
    <property type="match status" value="1"/>
</dbReference>
<dbReference type="PROSITE" id="PS50262">
    <property type="entry name" value="G_PROTEIN_RECEP_F1_2"/>
    <property type="match status" value="1"/>
</dbReference>
<keyword evidence="7 9" id="KW-0675">Receptor</keyword>
<comment type="subcellular location">
    <subcellularLocation>
        <location evidence="1">Cell membrane</location>
        <topology evidence="1">Multi-pass membrane protein</topology>
    </subcellularLocation>
</comment>
<keyword evidence="6 10" id="KW-0472">Membrane</keyword>
<dbReference type="PANTHER" id="PTHR10489:SF944">
    <property type="entry name" value="C-C CHEMOKINE RECEPTOR TYPE 8-LIKE"/>
    <property type="match status" value="1"/>
</dbReference>
<dbReference type="GO" id="GO:0019957">
    <property type="term" value="F:C-C chemokine binding"/>
    <property type="evidence" value="ECO:0007669"/>
    <property type="project" value="TreeGrafter"/>
</dbReference>
<dbReference type="CDD" id="cd14984">
    <property type="entry name" value="7tmA_Chemokine_R"/>
    <property type="match status" value="1"/>
</dbReference>
<evidence type="ECO:0000256" key="5">
    <source>
        <dbReference type="ARBA" id="ARBA00023040"/>
    </source>
</evidence>
<keyword evidence="8 9" id="KW-0807">Transducer</keyword>
<evidence type="ECO:0000256" key="7">
    <source>
        <dbReference type="ARBA" id="ARBA00023170"/>
    </source>
</evidence>
<dbReference type="GO" id="GO:0006955">
    <property type="term" value="P:immune response"/>
    <property type="evidence" value="ECO:0007669"/>
    <property type="project" value="TreeGrafter"/>
</dbReference>
<gene>
    <name evidence="12" type="primary">CCR8</name>
    <name evidence="12" type="synonym">si:cabz01093077.1</name>
</gene>
<name>A0A671XJH4_SPAAU</name>
<dbReference type="Pfam" id="PF00001">
    <property type="entry name" value="7tm_1"/>
    <property type="match status" value="1"/>
</dbReference>
<dbReference type="GO" id="GO:0009897">
    <property type="term" value="C:external side of plasma membrane"/>
    <property type="evidence" value="ECO:0007669"/>
    <property type="project" value="TreeGrafter"/>
</dbReference>
<evidence type="ECO:0000313" key="13">
    <source>
        <dbReference type="Proteomes" id="UP000472265"/>
    </source>
</evidence>
<evidence type="ECO:0000256" key="1">
    <source>
        <dbReference type="ARBA" id="ARBA00004651"/>
    </source>
</evidence>
<feature type="domain" description="G-protein coupled receptors family 1 profile" evidence="11">
    <location>
        <begin position="106"/>
        <end position="352"/>
    </location>
</feature>
<feature type="transmembrane region" description="Helical" evidence="10">
    <location>
        <begin position="166"/>
        <end position="189"/>
    </location>
</feature>
<reference evidence="12" key="3">
    <citation type="submission" date="2025-09" db="UniProtKB">
        <authorList>
            <consortium name="Ensembl"/>
        </authorList>
    </citation>
    <scope>IDENTIFICATION</scope>
</reference>
<evidence type="ECO:0000256" key="6">
    <source>
        <dbReference type="ARBA" id="ARBA00023136"/>
    </source>
</evidence>
<feature type="transmembrane region" description="Helical" evidence="10">
    <location>
        <begin position="91"/>
        <end position="115"/>
    </location>
</feature>
<evidence type="ECO:0000259" key="11">
    <source>
        <dbReference type="PROSITE" id="PS50262"/>
    </source>
</evidence>
<dbReference type="SUPFAM" id="SSF81321">
    <property type="entry name" value="Family A G protein-coupled receptor-like"/>
    <property type="match status" value="1"/>
</dbReference>
<protein>
    <submittedName>
        <fullName evidence="12">C-C motif chemokine receptor 8</fullName>
    </submittedName>
</protein>
<evidence type="ECO:0000313" key="12">
    <source>
        <dbReference type="Ensembl" id="ENSSAUP00010051238.1"/>
    </source>
</evidence>
<feature type="transmembrane region" description="Helical" evidence="10">
    <location>
        <begin position="335"/>
        <end position="355"/>
    </location>
</feature>
<dbReference type="OrthoDB" id="5981253at2759"/>
<evidence type="ECO:0000256" key="2">
    <source>
        <dbReference type="ARBA" id="ARBA00022475"/>
    </source>
</evidence>